<evidence type="ECO:0000256" key="3">
    <source>
        <dbReference type="SAM" id="MobiDB-lite"/>
    </source>
</evidence>
<feature type="compositionally biased region" description="Basic and acidic residues" evidence="3">
    <location>
        <begin position="63"/>
        <end position="74"/>
    </location>
</feature>
<name>A0ABD0U167_DENTH</name>
<evidence type="ECO:0000313" key="5">
    <source>
        <dbReference type="Proteomes" id="UP001552299"/>
    </source>
</evidence>
<evidence type="ECO:0000313" key="4">
    <source>
        <dbReference type="EMBL" id="KAL0905700.1"/>
    </source>
</evidence>
<dbReference type="PANTHER" id="PTHR24055">
    <property type="entry name" value="MITOGEN-ACTIVATED PROTEIN KINASE"/>
    <property type="match status" value="1"/>
</dbReference>
<feature type="region of interest" description="Disordered" evidence="3">
    <location>
        <begin position="57"/>
        <end position="83"/>
    </location>
</feature>
<dbReference type="SUPFAM" id="SSF56112">
    <property type="entry name" value="Protein kinase-like (PK-like)"/>
    <property type="match status" value="1"/>
</dbReference>
<dbReference type="EMBL" id="JANQDX010000018">
    <property type="protein sequence ID" value="KAL0905700.1"/>
    <property type="molecule type" value="Genomic_DNA"/>
</dbReference>
<dbReference type="Gene3D" id="1.10.510.10">
    <property type="entry name" value="Transferase(Phosphotransferase) domain 1"/>
    <property type="match status" value="1"/>
</dbReference>
<proteinExistence type="predicted"/>
<keyword evidence="5" id="KW-1185">Reference proteome</keyword>
<dbReference type="InterPro" id="IPR011009">
    <property type="entry name" value="Kinase-like_dom_sf"/>
</dbReference>
<accession>A0ABD0U167</accession>
<evidence type="ECO:0008006" key="6">
    <source>
        <dbReference type="Google" id="ProtNLM"/>
    </source>
</evidence>
<evidence type="ECO:0000256" key="1">
    <source>
        <dbReference type="ARBA" id="ARBA00022741"/>
    </source>
</evidence>
<dbReference type="GO" id="GO:0005524">
    <property type="term" value="F:ATP binding"/>
    <property type="evidence" value="ECO:0007669"/>
    <property type="project" value="UniProtKB-KW"/>
</dbReference>
<comment type="caution">
    <text evidence="4">The sequence shown here is derived from an EMBL/GenBank/DDBJ whole genome shotgun (WGS) entry which is preliminary data.</text>
</comment>
<keyword evidence="1" id="KW-0547">Nucleotide-binding</keyword>
<dbReference type="InterPro" id="IPR050117">
    <property type="entry name" value="MAPK"/>
</dbReference>
<dbReference type="Proteomes" id="UP001552299">
    <property type="component" value="Unassembled WGS sequence"/>
</dbReference>
<dbReference type="AlphaFoldDB" id="A0ABD0U167"/>
<reference evidence="4 5" key="1">
    <citation type="journal article" date="2024" name="Plant Biotechnol. J.">
        <title>Dendrobium thyrsiflorum genome and its molecular insights into genes involved in important horticultural traits.</title>
        <authorList>
            <person name="Chen B."/>
            <person name="Wang J.Y."/>
            <person name="Zheng P.J."/>
            <person name="Li K.L."/>
            <person name="Liang Y.M."/>
            <person name="Chen X.F."/>
            <person name="Zhang C."/>
            <person name="Zhao X."/>
            <person name="He X."/>
            <person name="Zhang G.Q."/>
            <person name="Liu Z.J."/>
            <person name="Xu Q."/>
        </authorList>
    </citation>
    <scope>NUCLEOTIDE SEQUENCE [LARGE SCALE GENOMIC DNA]</scope>
    <source>
        <strain evidence="4">GZMU011</strain>
    </source>
</reference>
<sequence length="320" mass="35643">MQVEHDSWAEAQVWEVRVLCAYRLLRVDSQDGAKVGRGGLIRALLWLESCGSDGLGTSPGRAAEARADGDRAREGTSGSGPCIRNEKARRYLNNMRKKLAVPFSQKFPNADPFAVRLLERLLAFDPKYRPSAEEALADPYFQGLANVDQEPSTQAISKLEFEFERRKLKNDDVRELIYREILEYHPKMLEEYLHGGEQISFMYPSSSDDVPSPIDFVSFGDVPSSRRGSYDIFGSEVTTFERKHRQSSLAVEEASSLTCASSASSASSVAVRHRSFHDVPYLLNRRSRASSGSPSLFDFVPSDFAHPMTSLLAGSEVATF</sequence>
<evidence type="ECO:0000256" key="2">
    <source>
        <dbReference type="ARBA" id="ARBA00022840"/>
    </source>
</evidence>
<organism evidence="4 5">
    <name type="scientific">Dendrobium thyrsiflorum</name>
    <name type="common">Pinecone-like raceme dendrobium</name>
    <name type="synonym">Orchid</name>
    <dbReference type="NCBI Taxonomy" id="117978"/>
    <lineage>
        <taxon>Eukaryota</taxon>
        <taxon>Viridiplantae</taxon>
        <taxon>Streptophyta</taxon>
        <taxon>Embryophyta</taxon>
        <taxon>Tracheophyta</taxon>
        <taxon>Spermatophyta</taxon>
        <taxon>Magnoliopsida</taxon>
        <taxon>Liliopsida</taxon>
        <taxon>Asparagales</taxon>
        <taxon>Orchidaceae</taxon>
        <taxon>Epidendroideae</taxon>
        <taxon>Malaxideae</taxon>
        <taxon>Dendrobiinae</taxon>
        <taxon>Dendrobium</taxon>
    </lineage>
</organism>
<gene>
    <name evidence="4" type="ORF">M5K25_024140</name>
</gene>
<keyword evidence="2" id="KW-0067">ATP-binding</keyword>
<protein>
    <recommendedName>
        <fullName evidence="6">Mitogen-activated protein kinase</fullName>
    </recommendedName>
</protein>
<dbReference type="Gene3D" id="3.30.200.20">
    <property type="entry name" value="Phosphorylase Kinase, domain 1"/>
    <property type="match status" value="1"/>
</dbReference>